<accession>M0BSE4</accession>
<keyword evidence="1" id="KW-1133">Transmembrane helix</keyword>
<feature type="transmembrane region" description="Helical" evidence="1">
    <location>
        <begin position="21"/>
        <end position="38"/>
    </location>
</feature>
<comment type="caution">
    <text evidence="2">The sequence shown here is derived from an EMBL/GenBank/DDBJ whole genome shotgun (WGS) entry which is preliminary data.</text>
</comment>
<protein>
    <submittedName>
        <fullName evidence="2">Uncharacterized protein</fullName>
    </submittedName>
</protein>
<dbReference type="STRING" id="1227490.C479_04387"/>
<feature type="transmembrane region" description="Helical" evidence="1">
    <location>
        <begin position="85"/>
        <end position="104"/>
    </location>
</feature>
<sequence>MRDRIDPALWFPERAPKRSEALSAGSGVALGLLFVPILESPWWPGIGAGFVAVLLAPGPIANTALGDTIGRWFRAIGVGGRLTVIALYCCVMVVTVVLMPVPFAEVTSTLLGGLLGITVYVASFFVWARSGPKTLQEGTR</sequence>
<name>M0BSE4_9EURY</name>
<gene>
    <name evidence="2" type="ORF">C479_04387</name>
</gene>
<dbReference type="RefSeq" id="WP_007698411.1">
    <property type="nucleotide sequence ID" value="NZ_AOIQ01000008.1"/>
</dbReference>
<dbReference type="OrthoDB" id="163895at2157"/>
<dbReference type="AlphaFoldDB" id="M0BSE4"/>
<keyword evidence="3" id="KW-1185">Reference proteome</keyword>
<reference evidence="2 3" key="1">
    <citation type="journal article" date="2014" name="PLoS Genet.">
        <title>Phylogenetically driven sequencing of extremely halophilic archaea reveals strategies for static and dynamic osmo-response.</title>
        <authorList>
            <person name="Becker E.A."/>
            <person name="Seitzer P.M."/>
            <person name="Tritt A."/>
            <person name="Larsen D."/>
            <person name="Krusor M."/>
            <person name="Yao A.I."/>
            <person name="Wu D."/>
            <person name="Madern D."/>
            <person name="Eisen J.A."/>
            <person name="Darling A.E."/>
            <person name="Facciotti M.T."/>
        </authorList>
    </citation>
    <scope>NUCLEOTIDE SEQUENCE [LARGE SCALE GENOMIC DNA]</scope>
    <source>
        <strain evidence="2 3">JCM 14624</strain>
    </source>
</reference>
<evidence type="ECO:0000313" key="2">
    <source>
        <dbReference type="EMBL" id="ELZ12604.1"/>
    </source>
</evidence>
<dbReference type="Proteomes" id="UP000011560">
    <property type="component" value="Unassembled WGS sequence"/>
</dbReference>
<keyword evidence="1" id="KW-0812">Transmembrane</keyword>
<feature type="transmembrane region" description="Helical" evidence="1">
    <location>
        <begin position="44"/>
        <end position="65"/>
    </location>
</feature>
<evidence type="ECO:0000256" key="1">
    <source>
        <dbReference type="SAM" id="Phobius"/>
    </source>
</evidence>
<keyword evidence="1" id="KW-0472">Membrane</keyword>
<dbReference type="EMBL" id="AOIQ01000008">
    <property type="protein sequence ID" value="ELZ12604.1"/>
    <property type="molecule type" value="Genomic_DNA"/>
</dbReference>
<organism evidence="2 3">
    <name type="scientific">Halovivax asiaticus JCM 14624</name>
    <dbReference type="NCBI Taxonomy" id="1227490"/>
    <lineage>
        <taxon>Archaea</taxon>
        <taxon>Methanobacteriati</taxon>
        <taxon>Methanobacteriota</taxon>
        <taxon>Stenosarchaea group</taxon>
        <taxon>Halobacteria</taxon>
        <taxon>Halobacteriales</taxon>
        <taxon>Natrialbaceae</taxon>
        <taxon>Halovivax</taxon>
    </lineage>
</organism>
<proteinExistence type="predicted"/>
<evidence type="ECO:0000313" key="3">
    <source>
        <dbReference type="Proteomes" id="UP000011560"/>
    </source>
</evidence>
<feature type="transmembrane region" description="Helical" evidence="1">
    <location>
        <begin position="110"/>
        <end position="128"/>
    </location>
</feature>